<dbReference type="Proteomes" id="UP000838412">
    <property type="component" value="Chromosome 3"/>
</dbReference>
<dbReference type="OrthoDB" id="6141295at2759"/>
<evidence type="ECO:0000313" key="3">
    <source>
        <dbReference type="Proteomes" id="UP000838412"/>
    </source>
</evidence>
<keyword evidence="3" id="KW-1185">Reference proteome</keyword>
<keyword evidence="1" id="KW-0732">Signal</keyword>
<dbReference type="PANTHER" id="PTHR16897:SF2">
    <property type="entry name" value="OS03G0226600 PROTEIN"/>
    <property type="match status" value="1"/>
</dbReference>
<dbReference type="AlphaFoldDB" id="A0A8J9ZRF5"/>
<evidence type="ECO:0000313" key="2">
    <source>
        <dbReference type="EMBL" id="CAH1258772.1"/>
    </source>
</evidence>
<name>A0A8J9ZRF5_BRALA</name>
<feature type="chain" id="PRO_5035447643" evidence="1">
    <location>
        <begin position="25"/>
        <end position="848"/>
    </location>
</feature>
<proteinExistence type="predicted"/>
<dbReference type="EMBL" id="OV696688">
    <property type="protein sequence ID" value="CAH1258772.1"/>
    <property type="molecule type" value="Genomic_DNA"/>
</dbReference>
<protein>
    <submittedName>
        <fullName evidence="2">Hypp2074 protein</fullName>
    </submittedName>
</protein>
<accession>A0A8J9ZRF5</accession>
<organism evidence="2 3">
    <name type="scientific">Branchiostoma lanceolatum</name>
    <name type="common">Common lancelet</name>
    <name type="synonym">Amphioxus lanceolatum</name>
    <dbReference type="NCBI Taxonomy" id="7740"/>
    <lineage>
        <taxon>Eukaryota</taxon>
        <taxon>Metazoa</taxon>
        <taxon>Chordata</taxon>
        <taxon>Cephalochordata</taxon>
        <taxon>Leptocardii</taxon>
        <taxon>Amphioxiformes</taxon>
        <taxon>Branchiostomatidae</taxon>
        <taxon>Branchiostoma</taxon>
    </lineage>
</organism>
<feature type="signal peptide" evidence="1">
    <location>
        <begin position="1"/>
        <end position="24"/>
    </location>
</feature>
<gene>
    <name evidence="2" type="primary">Hypp2074</name>
    <name evidence="2" type="ORF">BLAG_LOCUS16222</name>
</gene>
<dbReference type="PANTHER" id="PTHR16897">
    <property type="entry name" value="OS10G0105400 PROTEIN"/>
    <property type="match status" value="1"/>
</dbReference>
<evidence type="ECO:0000256" key="1">
    <source>
        <dbReference type="SAM" id="SignalP"/>
    </source>
</evidence>
<sequence length="848" mass="94979">MAKPIITCFHLFLVAAAGWEMSFGIPSNLWDLCPDNCNHGRDEDDVPWPSGCKERSGWIWCTSTCAPDESNMYYECLWCDSCITGKYLSRGACFDCRRNVADCEDYTCTTSTNSRCIQCMHDRGPGKKAYQLSSNGRTCTELCSWRRIFCYPGSCGSSNRPAYCTCATEFGGQNCLTMTARPTMQYCLGKVKRVENGAEKDTVEAGCMSTTATSTSWTNLRLTASTMQFEAEWKTSFQPSLTAWPRQYYINAYLVGVIAASADWRMERGGTSIRQGTMTCKLSNRDSPNTSMQDCTKNVMIPEEAQHGDEVHFTTKASNGGYVRIRNFDYSYLSTRTFYYTGREVSHSAHFTFDFHDPYHCSTRGPCTGEMLERGQAITKNGDITLRWSGWRDDDSGIGEYEYEVFKLRPFGEMLGMRGLSPIAGQTGTVGAAATQASIHLTEPGVYCIVLTVEDGCGPNDGNFVIARRFLIYDDNSTVEADTSGHHPMWAESASNVTGRVWQTNLQDGMGHGPQVTVSWPDHFCNQFHKHNKFLNAIEEHSSTILPGYEELTGQPPATRSREAIPNVNTIMMFQTDWAVDHQGGRSLGSPPGNWQNVTDMTSQSQSHDIPRQDGDTVRYWVRAFDVMGNFVDDYVTIHVDSSPPVIEDIFLSRGGVDTLAVHHSQDLFEMTVVFSAYDDHSGLHNIHWELHDMADPAVVHGEGQVAVRRPSTLHPECPPPFCTCIPKDEECYFRNHEFTPDANKMNISTGTHDHDYYIVITATNNAMLQSQGRFQITVDTSPPLPGHVHDSLPAETDLDFQQDSIIQASWEGFFDRESGVIFYMYGFAEECLTLENVTQFGNNLTVR</sequence>
<reference evidence="2" key="1">
    <citation type="submission" date="2022-01" db="EMBL/GenBank/DDBJ databases">
        <authorList>
            <person name="Braso-Vives M."/>
        </authorList>
    </citation>
    <scope>NUCLEOTIDE SEQUENCE</scope>
</reference>